<dbReference type="AlphaFoldDB" id="A0A1N7H681"/>
<organism evidence="2 3">
    <name type="scientific">Natronorubrum thiooxidans</name>
    <dbReference type="NCBI Taxonomy" id="308853"/>
    <lineage>
        <taxon>Archaea</taxon>
        <taxon>Methanobacteriati</taxon>
        <taxon>Methanobacteriota</taxon>
        <taxon>Stenosarchaea group</taxon>
        <taxon>Halobacteria</taxon>
        <taxon>Halobacteriales</taxon>
        <taxon>Natrialbaceae</taxon>
        <taxon>Natronorubrum</taxon>
    </lineage>
</organism>
<reference evidence="3" key="1">
    <citation type="submission" date="2017-01" db="EMBL/GenBank/DDBJ databases">
        <authorList>
            <person name="Varghese N."/>
            <person name="Submissions S."/>
        </authorList>
    </citation>
    <scope>NUCLEOTIDE SEQUENCE [LARGE SCALE GENOMIC DNA]</scope>
    <source>
        <strain evidence="3">type strain: HArc-</strain>
    </source>
</reference>
<sequence length="274" mass="30401">MTQTQIEAFISESAEFTPESCIGFTITSGYAHFKKVGNNSAKPTYRIPPRTTVAGLLAGILGYDRDTYYDLFQPDNSAVSVVPLNNPHTVSVSTTTVNTKADEAIKYIPPDVHYTKGVKALTPESYVELDRQRDPYEMLVDPKYRIYVSLAAEDVETELFERLSESRYHYSPSLGLSECLAEINDVERHSLTEADDEPIEVDSTVCELEGSTVVPKPGVTVCRERSPLYMEATDGGGRRTTTFGNVTYALERDRALTVKGQLAYDTGRHVVSFS</sequence>
<dbReference type="GO" id="GO:0051607">
    <property type="term" value="P:defense response to virus"/>
    <property type="evidence" value="ECO:0007669"/>
    <property type="project" value="UniProtKB-KW"/>
</dbReference>
<dbReference type="NCBIfam" id="TIGR02593">
    <property type="entry name" value="CRISPR_cas5"/>
    <property type="match status" value="1"/>
</dbReference>
<dbReference type="InterPro" id="IPR021124">
    <property type="entry name" value="CRISPR-assoc_prot_Cas5"/>
</dbReference>
<dbReference type="STRING" id="308853.SAMN05421752_12737"/>
<dbReference type="NCBIfam" id="TIGR02592">
    <property type="entry name" value="cas_Cas5h"/>
    <property type="match status" value="1"/>
</dbReference>
<keyword evidence="3" id="KW-1185">Reference proteome</keyword>
<evidence type="ECO:0000313" key="3">
    <source>
        <dbReference type="Proteomes" id="UP000185936"/>
    </source>
</evidence>
<accession>A0A1N7H681</accession>
<dbReference type="InterPro" id="IPR013421">
    <property type="entry name" value="CRISPR-assoc_prot_Cas5_HALMA"/>
</dbReference>
<keyword evidence="1" id="KW-0051">Antiviral defense</keyword>
<dbReference type="InterPro" id="IPR013422">
    <property type="entry name" value="CRISPR-assoc_prot_Cas5_N"/>
</dbReference>
<name>A0A1N7H681_9EURY</name>
<dbReference type="GO" id="GO:0043571">
    <property type="term" value="P:maintenance of CRISPR repeat elements"/>
    <property type="evidence" value="ECO:0007669"/>
    <property type="project" value="InterPro"/>
</dbReference>
<evidence type="ECO:0000256" key="1">
    <source>
        <dbReference type="ARBA" id="ARBA00023118"/>
    </source>
</evidence>
<dbReference type="RefSeq" id="WP_076610860.1">
    <property type="nucleotide sequence ID" value="NZ_FTNR01000027.1"/>
</dbReference>
<dbReference type="OrthoDB" id="42959at2157"/>
<dbReference type="EMBL" id="FTNR01000027">
    <property type="protein sequence ID" value="SIS20375.1"/>
    <property type="molecule type" value="Genomic_DNA"/>
</dbReference>
<protein>
    <submittedName>
        <fullName evidence="2">CRISPR-associated protein Cas5h</fullName>
    </submittedName>
</protein>
<proteinExistence type="predicted"/>
<dbReference type="Pfam" id="PF09704">
    <property type="entry name" value="Cas_Cas5d"/>
    <property type="match status" value="1"/>
</dbReference>
<dbReference type="Gene3D" id="3.30.70.2660">
    <property type="match status" value="1"/>
</dbReference>
<gene>
    <name evidence="2" type="ORF">SAMN05421752_12737</name>
</gene>
<dbReference type="Proteomes" id="UP000185936">
    <property type="component" value="Unassembled WGS sequence"/>
</dbReference>
<evidence type="ECO:0000313" key="2">
    <source>
        <dbReference type="EMBL" id="SIS20375.1"/>
    </source>
</evidence>